<reference evidence="2 3" key="1">
    <citation type="submission" date="2018-05" db="EMBL/GenBank/DDBJ databases">
        <title>Genomic Encyclopedia of Type Strains, Phase IV (KMG-IV): sequencing the most valuable type-strain genomes for metagenomic binning, comparative biology and taxonomic classification.</title>
        <authorList>
            <person name="Goeker M."/>
        </authorList>
    </citation>
    <scope>NUCLEOTIDE SEQUENCE [LARGE SCALE GENOMIC DNA]</scope>
    <source>
        <strain evidence="2 3">DSM 24906</strain>
    </source>
</reference>
<dbReference type="Pfam" id="PF13420">
    <property type="entry name" value="Acetyltransf_4"/>
    <property type="match status" value="1"/>
</dbReference>
<proteinExistence type="predicted"/>
<evidence type="ECO:0000313" key="3">
    <source>
        <dbReference type="Proteomes" id="UP000245921"/>
    </source>
</evidence>
<dbReference type="Gene3D" id="3.40.630.30">
    <property type="match status" value="1"/>
</dbReference>
<name>A0AA45HI71_9BACT</name>
<sequence>MNHDFFNFDEYKLKILDKTDYEIIKNLYEKCSDYFILSSNTKASNEDINELLFKLPPNKTLEDKFIFGMFLKDNLIGVIDLIKNFPEKYEWIIGLFLIDPSKRKQGFGKMFHNKLLEFAKSNNAKSIRIGVIEENIDGIKFWENIGYKKTDEISMKIKNKNHIVDIMKLKL</sequence>
<feature type="domain" description="N-acetyltransferase" evidence="1">
    <location>
        <begin position="11"/>
        <end position="170"/>
    </location>
</feature>
<dbReference type="InterPro" id="IPR000182">
    <property type="entry name" value="GNAT_dom"/>
</dbReference>
<comment type="caution">
    <text evidence="2">The sequence shown here is derived from an EMBL/GenBank/DDBJ whole genome shotgun (WGS) entry which is preliminary data.</text>
</comment>
<dbReference type="GO" id="GO:0016747">
    <property type="term" value="F:acyltransferase activity, transferring groups other than amino-acyl groups"/>
    <property type="evidence" value="ECO:0007669"/>
    <property type="project" value="InterPro"/>
</dbReference>
<keyword evidence="3" id="KW-1185">Reference proteome</keyword>
<evidence type="ECO:0000259" key="1">
    <source>
        <dbReference type="PROSITE" id="PS51186"/>
    </source>
</evidence>
<organism evidence="2 3">
    <name type="scientific">Oceanotoga teriensis</name>
    <dbReference type="NCBI Taxonomy" id="515440"/>
    <lineage>
        <taxon>Bacteria</taxon>
        <taxon>Thermotogati</taxon>
        <taxon>Thermotogota</taxon>
        <taxon>Thermotogae</taxon>
        <taxon>Petrotogales</taxon>
        <taxon>Petrotogaceae</taxon>
        <taxon>Oceanotoga</taxon>
    </lineage>
</organism>
<protein>
    <submittedName>
        <fullName evidence="2">Acetyltransferase (GNAT) family protein</fullName>
    </submittedName>
</protein>
<dbReference type="PROSITE" id="PS51186">
    <property type="entry name" value="GNAT"/>
    <property type="match status" value="1"/>
</dbReference>
<dbReference type="InterPro" id="IPR016181">
    <property type="entry name" value="Acyl_CoA_acyltransferase"/>
</dbReference>
<dbReference type="SUPFAM" id="SSF55729">
    <property type="entry name" value="Acyl-CoA N-acyltransferases (Nat)"/>
    <property type="match status" value="1"/>
</dbReference>
<dbReference type="EMBL" id="QGGI01000015">
    <property type="protein sequence ID" value="PWJ89313.1"/>
    <property type="molecule type" value="Genomic_DNA"/>
</dbReference>
<dbReference type="CDD" id="cd04301">
    <property type="entry name" value="NAT_SF"/>
    <property type="match status" value="1"/>
</dbReference>
<gene>
    <name evidence="2" type="ORF">C7380_11539</name>
</gene>
<evidence type="ECO:0000313" key="2">
    <source>
        <dbReference type="EMBL" id="PWJ89313.1"/>
    </source>
</evidence>
<dbReference type="RefSeq" id="WP_109605519.1">
    <property type="nucleotide sequence ID" value="NZ_QGGI01000015.1"/>
</dbReference>
<dbReference type="Proteomes" id="UP000245921">
    <property type="component" value="Unassembled WGS sequence"/>
</dbReference>
<accession>A0AA45HI71</accession>
<dbReference type="AlphaFoldDB" id="A0AA45HI71"/>